<accession>A0AAD5QHH1</accession>
<evidence type="ECO:0000313" key="2">
    <source>
        <dbReference type="EMBL" id="KAJ1347066.1"/>
    </source>
</evidence>
<reference evidence="2" key="1">
    <citation type="submission" date="2021-06" db="EMBL/GenBank/DDBJ databases">
        <title>Parelaphostrongylus tenuis whole genome reference sequence.</title>
        <authorList>
            <person name="Garwood T.J."/>
            <person name="Larsen P.A."/>
            <person name="Fountain-Jones N.M."/>
            <person name="Garbe J.R."/>
            <person name="Macchietto M.G."/>
            <person name="Kania S.A."/>
            <person name="Gerhold R.W."/>
            <person name="Richards J.E."/>
            <person name="Wolf T.M."/>
        </authorList>
    </citation>
    <scope>NUCLEOTIDE SEQUENCE</scope>
    <source>
        <strain evidence="2">MNPRO001-30</strain>
        <tissue evidence="2">Meninges</tissue>
    </source>
</reference>
<evidence type="ECO:0000313" key="3">
    <source>
        <dbReference type="Proteomes" id="UP001196413"/>
    </source>
</evidence>
<feature type="signal peptide" evidence="1">
    <location>
        <begin position="1"/>
        <end position="17"/>
    </location>
</feature>
<evidence type="ECO:0000256" key="1">
    <source>
        <dbReference type="SAM" id="SignalP"/>
    </source>
</evidence>
<comment type="caution">
    <text evidence="2">The sequence shown here is derived from an EMBL/GenBank/DDBJ whole genome shotgun (WGS) entry which is preliminary data.</text>
</comment>
<dbReference type="AlphaFoldDB" id="A0AAD5QHH1"/>
<dbReference type="EMBL" id="JAHQIW010000264">
    <property type="protein sequence ID" value="KAJ1347066.1"/>
    <property type="molecule type" value="Genomic_DNA"/>
</dbReference>
<feature type="chain" id="PRO_5041908585" evidence="1">
    <location>
        <begin position="18"/>
        <end position="250"/>
    </location>
</feature>
<sequence length="250" mass="27727">MFYWIVICSLFIIGSFSFPLETEGSGEEDKCPPCPTSETTLTATAPETLSQKPCISENATTAAIDITTSPKCIHCCCCCEEEITTTTTTTTTTTEAPRKPCCYCCCGCGSNCSKPCEFSEVTARSSDGRTQFREKGGGLFVANTLEEFNRVMKDTPKYFWSWIGLGQSDVNSTHEMGLRMKPILRSQFDAQCLKQPATKMLPNPFSSVLNVWLPVATCVGHYNRDTYDYLHFYPCSYLFNSVCETNLTAT</sequence>
<keyword evidence="3" id="KW-1185">Reference proteome</keyword>
<protein>
    <submittedName>
        <fullName evidence="2">Carbohydrate binding</fullName>
    </submittedName>
</protein>
<name>A0AAD5QHH1_PARTN</name>
<proteinExistence type="predicted"/>
<keyword evidence="1" id="KW-0732">Signal</keyword>
<gene>
    <name evidence="2" type="primary">CLEC-87_1</name>
    <name evidence="2" type="ORF">KIN20_002019</name>
</gene>
<organism evidence="2 3">
    <name type="scientific">Parelaphostrongylus tenuis</name>
    <name type="common">Meningeal worm</name>
    <dbReference type="NCBI Taxonomy" id="148309"/>
    <lineage>
        <taxon>Eukaryota</taxon>
        <taxon>Metazoa</taxon>
        <taxon>Ecdysozoa</taxon>
        <taxon>Nematoda</taxon>
        <taxon>Chromadorea</taxon>
        <taxon>Rhabditida</taxon>
        <taxon>Rhabditina</taxon>
        <taxon>Rhabditomorpha</taxon>
        <taxon>Strongyloidea</taxon>
        <taxon>Metastrongylidae</taxon>
        <taxon>Parelaphostrongylus</taxon>
    </lineage>
</organism>
<dbReference type="Proteomes" id="UP001196413">
    <property type="component" value="Unassembled WGS sequence"/>
</dbReference>